<dbReference type="Pfam" id="PF02525">
    <property type="entry name" value="Flavodoxin_2"/>
    <property type="match status" value="1"/>
</dbReference>
<comment type="similarity">
    <text evidence="6">Belongs to the azoreductase type 1 family.</text>
</comment>
<dbReference type="GO" id="GO:0016655">
    <property type="term" value="F:oxidoreductase activity, acting on NAD(P)H, quinone or similar compound as acceptor"/>
    <property type="evidence" value="ECO:0007669"/>
    <property type="project" value="InterPro"/>
</dbReference>
<comment type="catalytic activity">
    <reaction evidence="6">
        <text>2 a quinone + NADH + H(+) = 2 a 1,4-benzosemiquinone + NAD(+)</text>
        <dbReference type="Rhea" id="RHEA:65952"/>
        <dbReference type="ChEBI" id="CHEBI:15378"/>
        <dbReference type="ChEBI" id="CHEBI:57540"/>
        <dbReference type="ChEBI" id="CHEBI:57945"/>
        <dbReference type="ChEBI" id="CHEBI:132124"/>
        <dbReference type="ChEBI" id="CHEBI:134225"/>
    </reaction>
</comment>
<feature type="binding site" evidence="6">
    <location>
        <begin position="16"/>
        <end position="18"/>
    </location>
    <ligand>
        <name>FMN</name>
        <dbReference type="ChEBI" id="CHEBI:58210"/>
    </ligand>
</feature>
<accession>A0A4Q9QQV3</accession>
<evidence type="ECO:0000256" key="2">
    <source>
        <dbReference type="ARBA" id="ARBA00022643"/>
    </source>
</evidence>
<keyword evidence="9" id="KW-1185">Reference proteome</keyword>
<evidence type="ECO:0000313" key="8">
    <source>
        <dbReference type="EMBL" id="TBU83302.1"/>
    </source>
</evidence>
<dbReference type="EC" id="1.6.5.-" evidence="6"/>
<dbReference type="OrthoDB" id="9787136at2"/>
<dbReference type="Gene3D" id="3.40.50.360">
    <property type="match status" value="1"/>
</dbReference>
<sequence>MAQLLVIESSARQHGSVSRQLTERFLARWCEGRPSDRICRRDLGVEPLPHLDGTLLNAWTQPAESHGAAECAALQRANGLIDELLAADVLVLAAPMYNFAIPSTLKAWFDHVLRAGATFRYSENGPQGLLHGKRAFVLTARGGIYAGGSQDHQEPYLRQVLAFMGIHDVTFIHAEGLNLGAEFMAKGLEAAELRLTQVI</sequence>
<comment type="caution">
    <text evidence="8">The sequence shown here is derived from an EMBL/GenBank/DDBJ whole genome shotgun (WGS) entry which is preliminary data.</text>
</comment>
<evidence type="ECO:0000256" key="1">
    <source>
        <dbReference type="ARBA" id="ARBA00022630"/>
    </source>
</evidence>
<proteinExistence type="inferred from homology"/>
<dbReference type="GO" id="GO:0010181">
    <property type="term" value="F:FMN binding"/>
    <property type="evidence" value="ECO:0007669"/>
    <property type="project" value="UniProtKB-UniRule"/>
</dbReference>
<comment type="subunit">
    <text evidence="6">Homodimer.</text>
</comment>
<dbReference type="GO" id="GO:0016652">
    <property type="term" value="F:oxidoreductase activity, acting on NAD(P)H as acceptor"/>
    <property type="evidence" value="ECO:0007669"/>
    <property type="project" value="UniProtKB-UniRule"/>
</dbReference>
<organism evidence="8 9">
    <name type="scientific">Phytopseudomonas daroniae</name>
    <dbReference type="NCBI Taxonomy" id="2487519"/>
    <lineage>
        <taxon>Bacteria</taxon>
        <taxon>Pseudomonadati</taxon>
        <taxon>Pseudomonadota</taxon>
        <taxon>Gammaproteobacteria</taxon>
        <taxon>Pseudomonadales</taxon>
        <taxon>Pseudomonadaceae</taxon>
        <taxon>Phytopseudomonas</taxon>
    </lineage>
</organism>
<gene>
    <name evidence="6" type="primary">azoR</name>
    <name evidence="8" type="ORF">DNK06_02350</name>
</gene>
<feature type="binding site" evidence="6">
    <location>
        <begin position="96"/>
        <end position="99"/>
    </location>
    <ligand>
        <name>FMN</name>
        <dbReference type="ChEBI" id="CHEBI:58210"/>
    </ligand>
</feature>
<evidence type="ECO:0000256" key="6">
    <source>
        <dbReference type="HAMAP-Rule" id="MF_01216"/>
    </source>
</evidence>
<dbReference type="AlphaFoldDB" id="A0A4Q9QQV3"/>
<evidence type="ECO:0000313" key="9">
    <source>
        <dbReference type="Proteomes" id="UP000292302"/>
    </source>
</evidence>
<dbReference type="RefSeq" id="WP_131178447.1">
    <property type="nucleotide sequence ID" value="NZ_QJUI01000002.1"/>
</dbReference>
<feature type="binding site" evidence="6">
    <location>
        <position position="10"/>
    </location>
    <ligand>
        <name>FMN</name>
        <dbReference type="ChEBI" id="CHEBI:58210"/>
    </ligand>
</feature>
<comment type="cofactor">
    <cofactor evidence="6">
        <name>FMN</name>
        <dbReference type="ChEBI" id="CHEBI:58210"/>
    </cofactor>
    <text evidence="6">Binds 1 FMN per subunit.</text>
</comment>
<evidence type="ECO:0000259" key="7">
    <source>
        <dbReference type="Pfam" id="PF02525"/>
    </source>
</evidence>
<dbReference type="GO" id="GO:0009055">
    <property type="term" value="F:electron transfer activity"/>
    <property type="evidence" value="ECO:0007669"/>
    <property type="project" value="UniProtKB-UniRule"/>
</dbReference>
<feature type="domain" description="Flavodoxin-like fold" evidence="7">
    <location>
        <begin position="3"/>
        <end position="197"/>
    </location>
</feature>
<comment type="catalytic activity">
    <reaction evidence="5">
        <text>N,N-dimethyl-1,4-phenylenediamine + anthranilate + 2 NAD(+) = 2-(4-dimethylaminophenyl)diazenylbenzoate + 2 NADH + 2 H(+)</text>
        <dbReference type="Rhea" id="RHEA:55872"/>
        <dbReference type="ChEBI" id="CHEBI:15378"/>
        <dbReference type="ChEBI" id="CHEBI:15783"/>
        <dbReference type="ChEBI" id="CHEBI:16567"/>
        <dbReference type="ChEBI" id="CHEBI:57540"/>
        <dbReference type="ChEBI" id="CHEBI:57945"/>
        <dbReference type="ChEBI" id="CHEBI:71579"/>
        <dbReference type="EC" id="1.7.1.17"/>
    </reaction>
    <physiologicalReaction direction="right-to-left" evidence="5">
        <dbReference type="Rhea" id="RHEA:55874"/>
    </physiologicalReaction>
</comment>
<comment type="caution">
    <text evidence="6">Lacks conserved residue(s) required for the propagation of feature annotation.</text>
</comment>
<dbReference type="InterPro" id="IPR050104">
    <property type="entry name" value="FMN-dep_NADH:Q_OxRdtase_AzoR1"/>
</dbReference>
<name>A0A4Q9QQV3_9GAMM</name>
<dbReference type="HAMAP" id="MF_01216">
    <property type="entry name" value="Azoreductase_type1"/>
    <property type="match status" value="1"/>
</dbReference>
<dbReference type="InterPro" id="IPR029039">
    <property type="entry name" value="Flavoprotein-like_sf"/>
</dbReference>
<keyword evidence="1 6" id="KW-0285">Flavoprotein</keyword>
<keyword evidence="3 6" id="KW-0560">Oxidoreductase</keyword>
<evidence type="ECO:0000256" key="5">
    <source>
        <dbReference type="ARBA" id="ARBA00048542"/>
    </source>
</evidence>
<keyword evidence="2 6" id="KW-0288">FMN</keyword>
<dbReference type="InterPro" id="IPR003680">
    <property type="entry name" value="Flavodoxin_fold"/>
</dbReference>
<dbReference type="EMBL" id="QJUI01000002">
    <property type="protein sequence ID" value="TBU83302.1"/>
    <property type="molecule type" value="Genomic_DNA"/>
</dbReference>
<dbReference type="Proteomes" id="UP000292302">
    <property type="component" value="Unassembled WGS sequence"/>
</dbReference>
<evidence type="ECO:0000256" key="4">
    <source>
        <dbReference type="ARBA" id="ARBA00023027"/>
    </source>
</evidence>
<dbReference type="InterPro" id="IPR023048">
    <property type="entry name" value="NADH:quinone_OxRdtase_FMN_depd"/>
</dbReference>
<dbReference type="SUPFAM" id="SSF52218">
    <property type="entry name" value="Flavoproteins"/>
    <property type="match status" value="1"/>
</dbReference>
<keyword evidence="4 6" id="KW-0520">NAD</keyword>
<comment type="function">
    <text evidence="6">Quinone reductase that provides resistance to thiol-specific stress caused by electrophilic quinones.</text>
</comment>
<protein>
    <recommendedName>
        <fullName evidence="6">FMN dependent NADH:quinone oxidoreductase</fullName>
        <ecNumber evidence="6">1.6.5.-</ecNumber>
    </recommendedName>
    <alternativeName>
        <fullName evidence="6">Azo-dye reductase</fullName>
    </alternativeName>
    <alternativeName>
        <fullName evidence="6">FMN-dependent NADH-azo compound oxidoreductase</fullName>
    </alternativeName>
    <alternativeName>
        <fullName evidence="6">FMN-dependent NADH-azoreductase</fullName>
        <ecNumber evidence="6">1.7.1.17</ecNumber>
    </alternativeName>
</protein>
<evidence type="ECO:0000256" key="3">
    <source>
        <dbReference type="ARBA" id="ARBA00023002"/>
    </source>
</evidence>
<dbReference type="PANTHER" id="PTHR43741:SF2">
    <property type="entry name" value="FMN-DEPENDENT NADH:QUINONE OXIDOREDUCTASE"/>
    <property type="match status" value="1"/>
</dbReference>
<reference evidence="8 9" key="1">
    <citation type="submission" date="2018-06" db="EMBL/GenBank/DDBJ databases">
        <title>Three novel Pseudomonas species isolated from symptomatic oak.</title>
        <authorList>
            <person name="Bueno-Gonzalez V."/>
            <person name="Brady C."/>
        </authorList>
    </citation>
    <scope>NUCLEOTIDE SEQUENCE [LARGE SCALE GENOMIC DNA]</scope>
    <source>
        <strain evidence="8 9">P9A</strain>
    </source>
</reference>
<dbReference type="PANTHER" id="PTHR43741">
    <property type="entry name" value="FMN-DEPENDENT NADH-AZOREDUCTASE 1"/>
    <property type="match status" value="1"/>
</dbReference>
<comment type="function">
    <text evidence="6">Also exhibits azoreductase activity. Catalyzes the reductive cleavage of the azo bond in aromatic azo compounds to the corresponding amines.</text>
</comment>
<dbReference type="EC" id="1.7.1.17" evidence="6"/>